<keyword evidence="5 7" id="KW-0067">ATP-binding</keyword>
<evidence type="ECO:0000259" key="8">
    <source>
        <dbReference type="SMART" id="SM00382"/>
    </source>
</evidence>
<dbReference type="Gene3D" id="1.10.8.60">
    <property type="match status" value="1"/>
</dbReference>
<dbReference type="EMBL" id="BMNL01000002">
    <property type="protein sequence ID" value="GGP21039.1"/>
    <property type="molecule type" value="Genomic_DNA"/>
</dbReference>
<comment type="subunit">
    <text evidence="7">Heteromultimer composed of small subunits (RfcS) and large subunits (RfcL).</text>
</comment>
<protein>
    <recommendedName>
        <fullName evidence="2 7">Replication factor C large subunit</fullName>
        <shortName evidence="7">RFC large subunit</shortName>
    </recommendedName>
    <alternativeName>
        <fullName evidence="6 7">Clamp loader large subunit</fullName>
    </alternativeName>
</protein>
<dbReference type="OrthoDB" id="8658at2157"/>
<reference evidence="9" key="1">
    <citation type="journal article" date="2014" name="Int. J. Syst. Evol. Microbiol.">
        <title>Complete genome sequence of Corynebacterium casei LMG S-19264T (=DSM 44701T), isolated from a smear-ripened cheese.</title>
        <authorList>
            <consortium name="US DOE Joint Genome Institute (JGI-PGF)"/>
            <person name="Walter F."/>
            <person name="Albersmeier A."/>
            <person name="Kalinowski J."/>
            <person name="Ruckert C."/>
        </authorList>
    </citation>
    <scope>NUCLEOTIDE SEQUENCE</scope>
    <source>
        <strain evidence="9">JCM 10088</strain>
    </source>
</reference>
<dbReference type="AlphaFoldDB" id="A0A830GVK9"/>
<dbReference type="GO" id="GO:0005524">
    <property type="term" value="F:ATP binding"/>
    <property type="evidence" value="ECO:0007669"/>
    <property type="project" value="UniProtKB-UniRule"/>
</dbReference>
<evidence type="ECO:0000256" key="2">
    <source>
        <dbReference type="ARBA" id="ARBA00014793"/>
    </source>
</evidence>
<dbReference type="InterPro" id="IPR003959">
    <property type="entry name" value="ATPase_AAA_core"/>
</dbReference>
<dbReference type="InterPro" id="IPR023935">
    <property type="entry name" value="Rep_factor-C_lsu"/>
</dbReference>
<comment type="similarity">
    <text evidence="1 7">Belongs to the activator 1 small subunits family. RfcL subfamily.</text>
</comment>
<organism evidence="9 10">
    <name type="scientific">Thermocladium modestius</name>
    <dbReference type="NCBI Taxonomy" id="62609"/>
    <lineage>
        <taxon>Archaea</taxon>
        <taxon>Thermoproteota</taxon>
        <taxon>Thermoprotei</taxon>
        <taxon>Thermoproteales</taxon>
        <taxon>Thermoproteaceae</taxon>
        <taxon>Thermocladium</taxon>
    </lineage>
</organism>
<keyword evidence="4 7" id="KW-0547">Nucleotide-binding</keyword>
<feature type="domain" description="AAA+ ATPase" evidence="8">
    <location>
        <begin position="40"/>
        <end position="162"/>
    </location>
</feature>
<evidence type="ECO:0000313" key="10">
    <source>
        <dbReference type="Proteomes" id="UP000610960"/>
    </source>
</evidence>
<evidence type="ECO:0000313" key="9">
    <source>
        <dbReference type="EMBL" id="GGP21039.1"/>
    </source>
</evidence>
<evidence type="ECO:0000256" key="7">
    <source>
        <dbReference type="HAMAP-Rule" id="MF_01508"/>
    </source>
</evidence>
<keyword evidence="10" id="KW-1185">Reference proteome</keyword>
<comment type="function">
    <text evidence="7">Part of the RFC clamp loader complex which loads the PCNA sliding clamp onto DNA.</text>
</comment>
<accession>A0A830GVK9</accession>
<evidence type="ECO:0000256" key="4">
    <source>
        <dbReference type="ARBA" id="ARBA00022741"/>
    </source>
</evidence>
<name>A0A830GVK9_9CREN</name>
<evidence type="ECO:0000256" key="3">
    <source>
        <dbReference type="ARBA" id="ARBA00022705"/>
    </source>
</evidence>
<reference evidence="9" key="2">
    <citation type="submission" date="2020-09" db="EMBL/GenBank/DDBJ databases">
        <authorList>
            <person name="Sun Q."/>
            <person name="Ohkuma M."/>
        </authorList>
    </citation>
    <scope>NUCLEOTIDE SEQUENCE</scope>
    <source>
        <strain evidence="9">JCM 10088</strain>
    </source>
</reference>
<dbReference type="NCBIfam" id="NF003229">
    <property type="entry name" value="PRK04195.1-5"/>
    <property type="match status" value="1"/>
</dbReference>
<evidence type="ECO:0000256" key="6">
    <source>
        <dbReference type="ARBA" id="ARBA00032141"/>
    </source>
</evidence>
<keyword evidence="3 7" id="KW-0235">DNA replication</keyword>
<evidence type="ECO:0000256" key="1">
    <source>
        <dbReference type="ARBA" id="ARBA00006878"/>
    </source>
</evidence>
<dbReference type="SMART" id="SM00382">
    <property type="entry name" value="AAA"/>
    <property type="match status" value="1"/>
</dbReference>
<dbReference type="InterPro" id="IPR027417">
    <property type="entry name" value="P-loop_NTPase"/>
</dbReference>
<dbReference type="GO" id="GO:0006260">
    <property type="term" value="P:DNA replication"/>
    <property type="evidence" value="ECO:0007669"/>
    <property type="project" value="UniProtKB-UniRule"/>
</dbReference>
<sequence length="412" mass="46679">MSIPWVEKYRPRSLKDVVDQEEAKAKLEEVVGRWLKGEQLRKGVLLAGPPGVGKTTLIHALANDYGLEVLELNASDERTGDRISRIVGRSIRESSLFGFRGKLILFDEVDGLDLKEDRGGVGEIIKVIGESRFPVVLTANDPWDPKLRDLRERCEVIQLKPLKESDVVKLLRKICDAEKIRCSDDALRLLAKASMGDARAAINDLELVARGRSAVTEEDAEAISYRAHQVDMFRVVDMAIKARNFEEARRVTSLPSFDWESFFTWITESVPVAYGSAPMALFDAMNNLSRADLIRGRIERLQEWELMRYMLELMTAGAALVREKPKLPFFIKYGYPAKIRLLNKIRAMRQVREVLIRKLREEAHLGSRVINLEVLPMLRLLIRGERGSSVLAELSRVTGLGEEEIRLALSTD</sequence>
<proteinExistence type="inferred from homology"/>
<dbReference type="InterPro" id="IPR047854">
    <property type="entry name" value="RFC_lid"/>
</dbReference>
<comment type="caution">
    <text evidence="9">The sequence shown here is derived from an EMBL/GenBank/DDBJ whole genome shotgun (WGS) entry which is preliminary data.</text>
</comment>
<feature type="binding site" evidence="7">
    <location>
        <begin position="48"/>
        <end position="55"/>
    </location>
    <ligand>
        <name>ATP</name>
        <dbReference type="ChEBI" id="CHEBI:30616"/>
    </ligand>
</feature>
<dbReference type="HAMAP" id="MF_01508">
    <property type="entry name" value="RfcL"/>
    <property type="match status" value="1"/>
</dbReference>
<evidence type="ECO:0000256" key="5">
    <source>
        <dbReference type="ARBA" id="ARBA00022840"/>
    </source>
</evidence>
<dbReference type="Gene3D" id="3.40.50.300">
    <property type="entry name" value="P-loop containing nucleotide triphosphate hydrolases"/>
    <property type="match status" value="1"/>
</dbReference>
<dbReference type="GO" id="GO:0016887">
    <property type="term" value="F:ATP hydrolysis activity"/>
    <property type="evidence" value="ECO:0007669"/>
    <property type="project" value="InterPro"/>
</dbReference>
<dbReference type="PANTHER" id="PTHR23389">
    <property type="entry name" value="CHROMOSOME TRANSMISSION FIDELITY FACTOR 18"/>
    <property type="match status" value="1"/>
</dbReference>
<dbReference type="RefSeq" id="WP_188596454.1">
    <property type="nucleotide sequence ID" value="NZ_BMNL01000002.1"/>
</dbReference>
<dbReference type="CDD" id="cd18140">
    <property type="entry name" value="HLD_clamp_RFC"/>
    <property type="match status" value="1"/>
</dbReference>
<dbReference type="InterPro" id="IPR003593">
    <property type="entry name" value="AAA+_ATPase"/>
</dbReference>
<dbReference type="PANTHER" id="PTHR23389:SF6">
    <property type="entry name" value="REPLICATION FACTOR C SUBUNIT 1"/>
    <property type="match status" value="1"/>
</dbReference>
<gene>
    <name evidence="7" type="primary">rfcL</name>
    <name evidence="9" type="ORF">GCM10007981_11540</name>
</gene>
<dbReference type="CDD" id="cd00009">
    <property type="entry name" value="AAA"/>
    <property type="match status" value="1"/>
</dbReference>
<dbReference type="Pfam" id="PF00004">
    <property type="entry name" value="AAA"/>
    <property type="match status" value="1"/>
</dbReference>
<dbReference type="GO" id="GO:0003689">
    <property type="term" value="F:DNA clamp loader activity"/>
    <property type="evidence" value="ECO:0007669"/>
    <property type="project" value="UniProtKB-UniRule"/>
</dbReference>
<dbReference type="SUPFAM" id="SSF52540">
    <property type="entry name" value="P-loop containing nucleoside triphosphate hydrolases"/>
    <property type="match status" value="1"/>
</dbReference>
<dbReference type="Proteomes" id="UP000610960">
    <property type="component" value="Unassembled WGS sequence"/>
</dbReference>